<evidence type="ECO:0000256" key="1">
    <source>
        <dbReference type="SAM" id="Phobius"/>
    </source>
</evidence>
<evidence type="ECO:0000313" key="3">
    <source>
        <dbReference type="Proteomes" id="UP000278746"/>
    </source>
</evidence>
<evidence type="ECO:0000313" key="2">
    <source>
        <dbReference type="EMBL" id="RNA67712.1"/>
    </source>
</evidence>
<comment type="caution">
    <text evidence="2">The sequence shown here is derived from an EMBL/GenBank/DDBJ whole genome shotgun (WGS) entry which is preliminary data.</text>
</comment>
<dbReference type="OrthoDB" id="2182676at2"/>
<dbReference type="InterPro" id="IPR006938">
    <property type="entry name" value="DUF624"/>
</dbReference>
<feature type="transmembrane region" description="Helical" evidence="1">
    <location>
        <begin position="20"/>
        <end position="48"/>
    </location>
</feature>
<gene>
    <name evidence="2" type="ORF">EBO34_13420</name>
</gene>
<dbReference type="Proteomes" id="UP000278746">
    <property type="component" value="Unassembled WGS sequence"/>
</dbReference>
<reference evidence="2 3" key="1">
    <citation type="submission" date="2018-10" db="EMBL/GenBank/DDBJ databases">
        <title>Bacillus Keqinensis sp. nov., a moderately halophilic bacterium isolated from a saline-alkaline lake.</title>
        <authorList>
            <person name="Wang H."/>
        </authorList>
    </citation>
    <scope>NUCLEOTIDE SEQUENCE [LARGE SCALE GENOMIC DNA]</scope>
    <source>
        <strain evidence="2 3">KQ-3</strain>
    </source>
</reference>
<feature type="transmembrane region" description="Helical" evidence="1">
    <location>
        <begin position="73"/>
        <end position="92"/>
    </location>
</feature>
<keyword evidence="3" id="KW-1185">Reference proteome</keyword>
<keyword evidence="1" id="KW-1133">Transmembrane helix</keyword>
<sequence>MMMGFLDSKLYQWLEHIANFFFLNLVWIVCCLPLVTAFPATTAMFGVLRDWHKNDNRAVVVPFLRYFRRNLKTSLGVSLLWTAGFAVVYVNLRIIDPFSSVFEFVLMAFIGLVIIGFVFTTVYLFPVLVHFELPLRFKVRNAFFISVSQLPYTLLGSAVMFFTAYFVYHWPVLLLFIGTLSGYLMYMICYMAFEKIGASYEYEAQHAGKA</sequence>
<dbReference type="AlphaFoldDB" id="A0A3M7TSH4"/>
<organism evidence="2 3">
    <name type="scientific">Alteribacter keqinensis</name>
    <dbReference type="NCBI Taxonomy" id="2483800"/>
    <lineage>
        <taxon>Bacteria</taxon>
        <taxon>Bacillati</taxon>
        <taxon>Bacillota</taxon>
        <taxon>Bacilli</taxon>
        <taxon>Bacillales</taxon>
        <taxon>Bacillaceae</taxon>
        <taxon>Alteribacter</taxon>
    </lineage>
</organism>
<accession>A0A3M7TSH4</accession>
<feature type="transmembrane region" description="Helical" evidence="1">
    <location>
        <begin position="104"/>
        <end position="131"/>
    </location>
</feature>
<proteinExistence type="predicted"/>
<protein>
    <submittedName>
        <fullName evidence="2">DUF624 domain-containing protein</fullName>
    </submittedName>
</protein>
<feature type="transmembrane region" description="Helical" evidence="1">
    <location>
        <begin position="173"/>
        <end position="193"/>
    </location>
</feature>
<keyword evidence="1" id="KW-0812">Transmembrane</keyword>
<name>A0A3M7TSH4_9BACI</name>
<keyword evidence="1" id="KW-0472">Membrane</keyword>
<dbReference type="EMBL" id="RHIB01000002">
    <property type="protein sequence ID" value="RNA67712.1"/>
    <property type="molecule type" value="Genomic_DNA"/>
</dbReference>
<feature type="transmembrane region" description="Helical" evidence="1">
    <location>
        <begin position="143"/>
        <end position="167"/>
    </location>
</feature>
<dbReference type="Pfam" id="PF04854">
    <property type="entry name" value="DUF624"/>
    <property type="match status" value="1"/>
</dbReference>